<dbReference type="InterPro" id="IPR002223">
    <property type="entry name" value="Kunitz_BPTI"/>
</dbReference>
<dbReference type="PROSITE" id="PS50279">
    <property type="entry name" value="BPTI_KUNITZ_2"/>
    <property type="match status" value="2"/>
</dbReference>
<keyword evidence="1" id="KW-0646">Protease inhibitor</keyword>
<keyword evidence="7" id="KW-1185">Reference proteome</keyword>
<dbReference type="Proteomes" id="UP000000305">
    <property type="component" value="Unassembled WGS sequence"/>
</dbReference>
<dbReference type="InterPro" id="IPR020901">
    <property type="entry name" value="Prtase_inh_Kunz-CS"/>
</dbReference>
<dbReference type="InParanoid" id="E9HPM8"/>
<proteinExistence type="predicted"/>
<dbReference type="OrthoDB" id="6329951at2759"/>
<dbReference type="AlphaFoldDB" id="E9HPM8"/>
<evidence type="ECO:0000313" key="7">
    <source>
        <dbReference type="Proteomes" id="UP000000305"/>
    </source>
</evidence>
<evidence type="ECO:0000259" key="5">
    <source>
        <dbReference type="PROSITE" id="PS50279"/>
    </source>
</evidence>
<dbReference type="FunCoup" id="E9HPM8">
    <property type="interactions" value="29"/>
</dbReference>
<feature type="domain" description="BPTI/Kunitz inhibitor" evidence="5">
    <location>
        <begin position="44"/>
        <end position="96"/>
    </location>
</feature>
<evidence type="ECO:0000256" key="2">
    <source>
        <dbReference type="ARBA" id="ARBA00022900"/>
    </source>
</evidence>
<dbReference type="Pfam" id="PF00014">
    <property type="entry name" value="Kunitz_BPTI"/>
    <property type="match status" value="2"/>
</dbReference>
<accession>E9HPM8</accession>
<dbReference type="PANTHER" id="PTHR10083:SF374">
    <property type="entry name" value="BPTI_KUNITZ INHIBITOR DOMAIN-CONTAINING PROTEIN"/>
    <property type="match status" value="1"/>
</dbReference>
<feature type="domain" description="BPTI/Kunitz inhibitor" evidence="5">
    <location>
        <begin position="113"/>
        <end position="165"/>
    </location>
</feature>
<feature type="chain" id="PRO_5003241924" description="BPTI/Kunitz inhibitor domain-containing protein" evidence="4">
    <location>
        <begin position="22"/>
        <end position="182"/>
    </location>
</feature>
<dbReference type="CDD" id="cd00109">
    <property type="entry name" value="Kunitz-type"/>
    <property type="match status" value="2"/>
</dbReference>
<dbReference type="PRINTS" id="PR00759">
    <property type="entry name" value="BASICPTASE"/>
</dbReference>
<organism evidence="6 7">
    <name type="scientific">Daphnia pulex</name>
    <name type="common">Water flea</name>
    <dbReference type="NCBI Taxonomy" id="6669"/>
    <lineage>
        <taxon>Eukaryota</taxon>
        <taxon>Metazoa</taxon>
        <taxon>Ecdysozoa</taxon>
        <taxon>Arthropoda</taxon>
        <taxon>Crustacea</taxon>
        <taxon>Branchiopoda</taxon>
        <taxon>Diplostraca</taxon>
        <taxon>Cladocera</taxon>
        <taxon>Anomopoda</taxon>
        <taxon>Daphniidae</taxon>
        <taxon>Daphnia</taxon>
    </lineage>
</organism>
<dbReference type="SUPFAM" id="SSF57362">
    <property type="entry name" value="BPTI-like"/>
    <property type="match status" value="2"/>
</dbReference>
<name>E9HPM8_DAPPU</name>
<dbReference type="GO" id="GO:0004867">
    <property type="term" value="F:serine-type endopeptidase inhibitor activity"/>
    <property type="evidence" value="ECO:0000318"/>
    <property type="project" value="GO_Central"/>
</dbReference>
<dbReference type="OMA" id="SECIFAC"/>
<dbReference type="PROSITE" id="PS00280">
    <property type="entry name" value="BPTI_KUNITZ_1"/>
    <property type="match status" value="2"/>
</dbReference>
<keyword evidence="4" id="KW-0732">Signal</keyword>
<dbReference type="KEGG" id="dpx:DAPPUDRAFT_302743"/>
<evidence type="ECO:0000256" key="1">
    <source>
        <dbReference type="ARBA" id="ARBA00022690"/>
    </source>
</evidence>
<dbReference type="PhylomeDB" id="E9HPM8"/>
<dbReference type="GO" id="GO:0005615">
    <property type="term" value="C:extracellular space"/>
    <property type="evidence" value="ECO:0000318"/>
    <property type="project" value="GO_Central"/>
</dbReference>
<keyword evidence="2" id="KW-0722">Serine protease inhibitor</keyword>
<dbReference type="FunFam" id="4.10.410.10:FF:000020">
    <property type="entry name" value="Collagen, type VI, alpha 3"/>
    <property type="match status" value="1"/>
</dbReference>
<dbReference type="MEROPS" id="I02.955"/>
<evidence type="ECO:0000313" key="6">
    <source>
        <dbReference type="EMBL" id="EFX66312.1"/>
    </source>
</evidence>
<keyword evidence="3" id="KW-1015">Disulfide bond</keyword>
<gene>
    <name evidence="6" type="ORF">DAPPUDRAFT_302743</name>
</gene>
<feature type="signal peptide" evidence="4">
    <location>
        <begin position="1"/>
        <end position="21"/>
    </location>
</feature>
<evidence type="ECO:0000256" key="3">
    <source>
        <dbReference type="ARBA" id="ARBA00023157"/>
    </source>
</evidence>
<dbReference type="Gene3D" id="4.10.410.10">
    <property type="entry name" value="Pancreatic trypsin inhibitor Kunitz domain"/>
    <property type="match status" value="2"/>
</dbReference>
<sequence>MLLVQPVKFVLFFVYVTSTNAWANPEFDADPATVEDARNRPSVCFLPPIEGSIQCKGFFIRWTYNAQTEKCEKFIYGGCFGTANLFRNQHACLAKCNRKGLNELISDGGSSICLQKKDEGSRSCSASIPSYFFEATSGLCKPFRFSGCDGNGNRFPTEQECEQACYYGPSVAAVCDPALSTV</sequence>
<dbReference type="InterPro" id="IPR036880">
    <property type="entry name" value="Kunitz_BPTI_sf"/>
</dbReference>
<dbReference type="EMBL" id="GL732708">
    <property type="protein sequence ID" value="EFX66312.1"/>
    <property type="molecule type" value="Genomic_DNA"/>
</dbReference>
<dbReference type="PANTHER" id="PTHR10083">
    <property type="entry name" value="KUNITZ-TYPE PROTEASE INHIBITOR-RELATED"/>
    <property type="match status" value="1"/>
</dbReference>
<dbReference type="InterPro" id="IPR050098">
    <property type="entry name" value="TFPI/VKTCI-like"/>
</dbReference>
<evidence type="ECO:0000256" key="4">
    <source>
        <dbReference type="SAM" id="SignalP"/>
    </source>
</evidence>
<reference evidence="6 7" key="1">
    <citation type="journal article" date="2011" name="Science">
        <title>The ecoresponsive genome of Daphnia pulex.</title>
        <authorList>
            <person name="Colbourne J.K."/>
            <person name="Pfrender M.E."/>
            <person name="Gilbert D."/>
            <person name="Thomas W.K."/>
            <person name="Tucker A."/>
            <person name="Oakley T.H."/>
            <person name="Tokishita S."/>
            <person name="Aerts A."/>
            <person name="Arnold G.J."/>
            <person name="Basu M.K."/>
            <person name="Bauer D.J."/>
            <person name="Caceres C.E."/>
            <person name="Carmel L."/>
            <person name="Casola C."/>
            <person name="Choi J.H."/>
            <person name="Detter J.C."/>
            <person name="Dong Q."/>
            <person name="Dusheyko S."/>
            <person name="Eads B.D."/>
            <person name="Frohlich T."/>
            <person name="Geiler-Samerotte K.A."/>
            <person name="Gerlach D."/>
            <person name="Hatcher P."/>
            <person name="Jogdeo S."/>
            <person name="Krijgsveld J."/>
            <person name="Kriventseva E.V."/>
            <person name="Kultz D."/>
            <person name="Laforsch C."/>
            <person name="Lindquist E."/>
            <person name="Lopez J."/>
            <person name="Manak J.R."/>
            <person name="Muller J."/>
            <person name="Pangilinan J."/>
            <person name="Patwardhan R.P."/>
            <person name="Pitluck S."/>
            <person name="Pritham E.J."/>
            <person name="Rechtsteiner A."/>
            <person name="Rho M."/>
            <person name="Rogozin I.B."/>
            <person name="Sakarya O."/>
            <person name="Salamov A."/>
            <person name="Schaack S."/>
            <person name="Shapiro H."/>
            <person name="Shiga Y."/>
            <person name="Skalitzky C."/>
            <person name="Smith Z."/>
            <person name="Souvorov A."/>
            <person name="Sung W."/>
            <person name="Tang Z."/>
            <person name="Tsuchiya D."/>
            <person name="Tu H."/>
            <person name="Vos H."/>
            <person name="Wang M."/>
            <person name="Wolf Y.I."/>
            <person name="Yamagata H."/>
            <person name="Yamada T."/>
            <person name="Ye Y."/>
            <person name="Shaw J.R."/>
            <person name="Andrews J."/>
            <person name="Crease T.J."/>
            <person name="Tang H."/>
            <person name="Lucas S.M."/>
            <person name="Robertson H.M."/>
            <person name="Bork P."/>
            <person name="Koonin E.V."/>
            <person name="Zdobnov E.M."/>
            <person name="Grigoriev I.V."/>
            <person name="Lynch M."/>
            <person name="Boore J.L."/>
        </authorList>
    </citation>
    <scope>NUCLEOTIDE SEQUENCE [LARGE SCALE GENOMIC DNA]</scope>
</reference>
<dbReference type="SMART" id="SM00131">
    <property type="entry name" value="KU"/>
    <property type="match status" value="2"/>
</dbReference>
<protein>
    <recommendedName>
        <fullName evidence="5">BPTI/Kunitz inhibitor domain-containing protein</fullName>
    </recommendedName>
</protein>
<dbReference type="eggNOG" id="KOG4295">
    <property type="taxonomic scope" value="Eukaryota"/>
</dbReference>
<dbReference type="HOGENOM" id="CLU_112937_0_0_1"/>